<reference evidence="1" key="2">
    <citation type="submission" date="2020-09" db="EMBL/GenBank/DDBJ databases">
        <authorList>
            <person name="Sun Q."/>
            <person name="Kim S."/>
        </authorList>
    </citation>
    <scope>NUCLEOTIDE SEQUENCE</scope>
    <source>
        <strain evidence="1">KCTC 42249</strain>
    </source>
</reference>
<name>A0A8J3DQ87_9HYPH</name>
<dbReference type="InterPro" id="IPR011727">
    <property type="entry name" value="CHP02117"/>
</dbReference>
<proteinExistence type="predicted"/>
<sequence>MKKLLAGLLGLILLFVIAGAVGTFIPVPFATEPLSNRIEPTPQRILVLSNPIHTDIAIKLDPYLIAQFGFLEEAGVLLQHPDAQWLIFGWGGRSFYLETPTWADLKPMPVLRALTVDQSVMHVDLAGAIDETQDWVTPLTIDNEELRYLLEFIDASFARTDGKVKAVGSYGEFDRFFEANGSFNALFGCNTWTAEALRMAGLKTGLWNPLPQSLALSLRLFNPDNTSEALTEALKLPHNPASF</sequence>
<comment type="caution">
    <text evidence="1">The sequence shown here is derived from an EMBL/GenBank/DDBJ whole genome shotgun (WGS) entry which is preliminary data.</text>
</comment>
<dbReference type="Pfam" id="PF09601">
    <property type="entry name" value="DUF2459"/>
    <property type="match status" value="1"/>
</dbReference>
<accession>A0A8J3DQ87</accession>
<protein>
    <submittedName>
        <fullName evidence="1">Urease-associated protein</fullName>
    </submittedName>
</protein>
<evidence type="ECO:0000313" key="2">
    <source>
        <dbReference type="Proteomes" id="UP000630142"/>
    </source>
</evidence>
<dbReference type="AlphaFoldDB" id="A0A8J3DQ87"/>
<gene>
    <name evidence="1" type="ORF">GCM10016234_24490</name>
</gene>
<dbReference type="Proteomes" id="UP000630142">
    <property type="component" value="Unassembled WGS sequence"/>
</dbReference>
<dbReference type="NCBIfam" id="TIGR02117">
    <property type="entry name" value="chp_urease_rgn"/>
    <property type="match status" value="1"/>
</dbReference>
<organism evidence="1 2">
    <name type="scientific">Tianweitania populi</name>
    <dbReference type="NCBI Taxonomy" id="1607949"/>
    <lineage>
        <taxon>Bacteria</taxon>
        <taxon>Pseudomonadati</taxon>
        <taxon>Pseudomonadota</taxon>
        <taxon>Alphaproteobacteria</taxon>
        <taxon>Hyphomicrobiales</taxon>
        <taxon>Phyllobacteriaceae</taxon>
        <taxon>Tianweitania</taxon>
    </lineage>
</organism>
<dbReference type="RefSeq" id="WP_189504222.1">
    <property type="nucleotide sequence ID" value="NZ_BMZQ01000002.1"/>
</dbReference>
<evidence type="ECO:0000313" key="1">
    <source>
        <dbReference type="EMBL" id="GHD16404.1"/>
    </source>
</evidence>
<dbReference type="EMBL" id="BMZQ01000002">
    <property type="protein sequence ID" value="GHD16404.1"/>
    <property type="molecule type" value="Genomic_DNA"/>
</dbReference>
<reference evidence="1" key="1">
    <citation type="journal article" date="2014" name="Int. J. Syst. Evol. Microbiol.">
        <title>Complete genome sequence of Corynebacterium casei LMG S-19264T (=DSM 44701T), isolated from a smear-ripened cheese.</title>
        <authorList>
            <consortium name="US DOE Joint Genome Institute (JGI-PGF)"/>
            <person name="Walter F."/>
            <person name="Albersmeier A."/>
            <person name="Kalinowski J."/>
            <person name="Ruckert C."/>
        </authorList>
    </citation>
    <scope>NUCLEOTIDE SEQUENCE</scope>
    <source>
        <strain evidence="1">KCTC 42249</strain>
    </source>
</reference>
<keyword evidence="2" id="KW-1185">Reference proteome</keyword>